<dbReference type="GO" id="GO:0005886">
    <property type="term" value="C:plasma membrane"/>
    <property type="evidence" value="ECO:0007669"/>
    <property type="project" value="UniProtKB-SubCell"/>
</dbReference>
<evidence type="ECO:0000256" key="15">
    <source>
        <dbReference type="ARBA" id="ARBA00033028"/>
    </source>
</evidence>
<keyword evidence="8" id="KW-0442">Lipid degradation</keyword>
<keyword evidence="9" id="KW-1133">Transmembrane helix</keyword>
<keyword evidence="7" id="KW-0812">Transmembrane</keyword>
<evidence type="ECO:0000256" key="5">
    <source>
        <dbReference type="ARBA" id="ARBA00022475"/>
    </source>
</evidence>
<evidence type="ECO:0000256" key="11">
    <source>
        <dbReference type="ARBA" id="ARBA00023136"/>
    </source>
</evidence>
<evidence type="ECO:0000256" key="12">
    <source>
        <dbReference type="ARBA" id="ARBA00023186"/>
    </source>
</evidence>
<dbReference type="SUPFAM" id="SSF158855">
    <property type="entry name" value="Lipase chaperone-like"/>
    <property type="match status" value="1"/>
</dbReference>
<evidence type="ECO:0000256" key="14">
    <source>
        <dbReference type="ARBA" id="ARBA00031542"/>
    </source>
</evidence>
<proteinExistence type="inferred from homology"/>
<evidence type="ECO:0000256" key="13">
    <source>
        <dbReference type="ARBA" id="ARBA00030948"/>
    </source>
</evidence>
<evidence type="ECO:0000256" key="3">
    <source>
        <dbReference type="ARBA" id="ARBA00010358"/>
    </source>
</evidence>
<name>A0A7W4LID0_9GAMM</name>
<dbReference type="InterPro" id="IPR004961">
    <property type="entry name" value="Lipase_chaperone"/>
</dbReference>
<dbReference type="GO" id="GO:0016042">
    <property type="term" value="P:lipid catabolic process"/>
    <property type="evidence" value="ECO:0007669"/>
    <property type="project" value="UniProtKB-KW"/>
</dbReference>
<organism evidence="16 17">
    <name type="scientific">Aquipseudomonas ullengensis</name>
    <dbReference type="NCBI Taxonomy" id="2759166"/>
    <lineage>
        <taxon>Bacteria</taxon>
        <taxon>Pseudomonadati</taxon>
        <taxon>Pseudomonadota</taxon>
        <taxon>Gammaproteobacteria</taxon>
        <taxon>Pseudomonadales</taxon>
        <taxon>Pseudomonadaceae</taxon>
        <taxon>Aquipseudomonas</taxon>
    </lineage>
</organism>
<evidence type="ECO:0000313" key="17">
    <source>
        <dbReference type="Proteomes" id="UP000542720"/>
    </source>
</evidence>
<evidence type="ECO:0000256" key="6">
    <source>
        <dbReference type="ARBA" id="ARBA00022519"/>
    </source>
</evidence>
<dbReference type="EMBL" id="JACJUD010000001">
    <property type="protein sequence ID" value="MBB2493633.1"/>
    <property type="molecule type" value="Genomic_DNA"/>
</dbReference>
<keyword evidence="12" id="KW-0143">Chaperone</keyword>
<dbReference type="RefSeq" id="WP_183087212.1">
    <property type="nucleotide sequence ID" value="NZ_JACJUD010000001.1"/>
</dbReference>
<dbReference type="AlphaFoldDB" id="A0A7W4LID0"/>
<comment type="similarity">
    <text evidence="3">Belongs to the lipase chaperone family.</text>
</comment>
<comment type="subcellular location">
    <subcellularLocation>
        <location evidence="2">Cell inner membrane</location>
        <topology evidence="2">Single-pass membrane protein</topology>
        <orientation evidence="2">Periplasmic side</orientation>
    </subcellularLocation>
</comment>
<keyword evidence="5" id="KW-1003">Cell membrane</keyword>
<evidence type="ECO:0000256" key="8">
    <source>
        <dbReference type="ARBA" id="ARBA00022963"/>
    </source>
</evidence>
<keyword evidence="10" id="KW-0443">Lipid metabolism</keyword>
<evidence type="ECO:0000313" key="16">
    <source>
        <dbReference type="EMBL" id="MBB2493633.1"/>
    </source>
</evidence>
<dbReference type="GO" id="GO:0006457">
    <property type="term" value="P:protein folding"/>
    <property type="evidence" value="ECO:0007669"/>
    <property type="project" value="InterPro"/>
</dbReference>
<evidence type="ECO:0000256" key="4">
    <source>
        <dbReference type="ARBA" id="ARBA00019692"/>
    </source>
</evidence>
<protein>
    <recommendedName>
        <fullName evidence="4">Lipase chaperone</fullName>
    </recommendedName>
    <alternativeName>
        <fullName evidence="15">Lipase foldase</fullName>
    </alternativeName>
    <alternativeName>
        <fullName evidence="13">Lipase helper protein</fullName>
    </alternativeName>
    <alternativeName>
        <fullName evidence="14">Lipase modulator</fullName>
    </alternativeName>
</protein>
<dbReference type="Proteomes" id="UP000542720">
    <property type="component" value="Unassembled WGS sequence"/>
</dbReference>
<evidence type="ECO:0000256" key="7">
    <source>
        <dbReference type="ARBA" id="ARBA00022692"/>
    </source>
</evidence>
<evidence type="ECO:0000256" key="10">
    <source>
        <dbReference type="ARBA" id="ARBA00023098"/>
    </source>
</evidence>
<comment type="caution">
    <text evidence="16">The sequence shown here is derived from an EMBL/GenBank/DDBJ whole genome shotgun (WGS) entry which is preliminary data.</text>
</comment>
<comment type="function">
    <text evidence="1">May be involved in the folding of the extracellular lipase during its passage through the periplasm.</text>
</comment>
<dbReference type="GO" id="GO:0051082">
    <property type="term" value="F:unfolded protein binding"/>
    <property type="evidence" value="ECO:0007669"/>
    <property type="project" value="InterPro"/>
</dbReference>
<evidence type="ECO:0000256" key="2">
    <source>
        <dbReference type="ARBA" id="ARBA00004383"/>
    </source>
</evidence>
<gene>
    <name evidence="16" type="ORF">H3H51_01300</name>
</gene>
<evidence type="ECO:0000256" key="9">
    <source>
        <dbReference type="ARBA" id="ARBA00022989"/>
    </source>
</evidence>
<evidence type="ECO:0000256" key="1">
    <source>
        <dbReference type="ARBA" id="ARBA00003280"/>
    </source>
</evidence>
<keyword evidence="11" id="KW-0472">Membrane</keyword>
<accession>A0A7W4LID0</accession>
<sequence length="264" mass="28403">MTDKSLLTVGAMLLAGATILTELPASNEADISACPTTTPAAHTQAAAPVPAPISQANAPDIAMPASSTSALPSDTQVDGALRQDAEGKLVIDPALHDYLDYFIGRIDLIGRKAALAALAKDTHGRLQAPAMQEFFALLEHYATYKQALIALLDQPLSASQQHDAAAQLALMRQTHEQVMQLRRQYLGEMVTRAFFADEESYAQYTLRGMELAGNRDISEAAREQALQELDQLIQPAILASHQHEQALALATTHQRGSTDSTTHP</sequence>
<keyword evidence="6" id="KW-0997">Cell inner membrane</keyword>
<keyword evidence="17" id="KW-1185">Reference proteome</keyword>
<dbReference type="Pfam" id="PF03280">
    <property type="entry name" value="Lipase_chap"/>
    <property type="match status" value="1"/>
</dbReference>
<reference evidence="16 17" key="1">
    <citation type="submission" date="2020-08" db="EMBL/GenBank/DDBJ databases">
        <authorList>
            <person name="Kim C.M."/>
        </authorList>
    </citation>
    <scope>NUCLEOTIDE SEQUENCE [LARGE SCALE GENOMIC DNA]</scope>
    <source>
        <strain evidence="16 17">UL070</strain>
    </source>
</reference>